<accession>A0ACC1NSS1</accession>
<dbReference type="Proteomes" id="UP001143910">
    <property type="component" value="Unassembled WGS sequence"/>
</dbReference>
<evidence type="ECO:0000313" key="1">
    <source>
        <dbReference type="EMBL" id="KAJ2981393.1"/>
    </source>
</evidence>
<comment type="caution">
    <text evidence="1">The sequence shown here is derived from an EMBL/GenBank/DDBJ whole genome shotgun (WGS) entry which is preliminary data.</text>
</comment>
<protein>
    <submittedName>
        <fullName evidence="1">Uncharacterized protein</fullName>
    </submittedName>
</protein>
<proteinExistence type="predicted"/>
<keyword evidence="2" id="KW-1185">Reference proteome</keyword>
<reference evidence="1" key="1">
    <citation type="submission" date="2022-08" db="EMBL/GenBank/DDBJ databases">
        <title>Genome Sequence of Lecanicillium fungicola.</title>
        <authorList>
            <person name="Buettner E."/>
        </authorList>
    </citation>
    <scope>NUCLEOTIDE SEQUENCE</scope>
    <source>
        <strain evidence="1">Babe33</strain>
    </source>
</reference>
<dbReference type="EMBL" id="JANJQO010000133">
    <property type="protein sequence ID" value="KAJ2981393.1"/>
    <property type="molecule type" value="Genomic_DNA"/>
</dbReference>
<sequence>MGFFDGITRAFDRVAEAATAAVQHIAESVEEIQRKIREEAAKAAEQLAQSVMGQVNSTADSMCRELEELLPKFDDKLQQVIDEITELASSAAEEGVDITEAVNAAVEIAVKKVEAAKTAAIQAVKDFIDHAQNKLFDLIKAILPGFLQSSIDWLKDKVKFVVNNLVAIGAKLIDNGISFLLQKIKAVVQELVRKVGEVLGPIWKFIKQLWQLLFGEKPEHCEMAMEWIEERIKRTERQFLQKPGVAPVSAVIKRHKFFELLPPDEDAWKSLVHEFLDRKDSAAAWRSCRGSMKPLLATTKPKPGSMVQLTWDDPYTDELGGKQRVQITAIYFRWRTEEFRKVSAGFIGIVAMISAVDNHGKPYEPPPLRKTPHDPPLQMDAAAMQAIYDELAPHMRLLSKGCSQDSGILARPKRSISRQLQFRDEYGVWRTVNV</sequence>
<gene>
    <name evidence="1" type="ORF">NQ176_g2051</name>
</gene>
<evidence type="ECO:0000313" key="2">
    <source>
        <dbReference type="Proteomes" id="UP001143910"/>
    </source>
</evidence>
<organism evidence="1 2">
    <name type="scientific">Zarea fungicola</name>
    <dbReference type="NCBI Taxonomy" id="93591"/>
    <lineage>
        <taxon>Eukaryota</taxon>
        <taxon>Fungi</taxon>
        <taxon>Dikarya</taxon>
        <taxon>Ascomycota</taxon>
        <taxon>Pezizomycotina</taxon>
        <taxon>Sordariomycetes</taxon>
        <taxon>Hypocreomycetidae</taxon>
        <taxon>Hypocreales</taxon>
        <taxon>Cordycipitaceae</taxon>
        <taxon>Zarea</taxon>
    </lineage>
</organism>
<name>A0ACC1NSS1_9HYPO</name>